<keyword evidence="12" id="KW-0472">Membrane</keyword>
<dbReference type="EC" id="2.4.99.28" evidence="10"/>
<keyword evidence="12" id="KW-1133">Transmembrane helix</keyword>
<dbReference type="InterPro" id="IPR050396">
    <property type="entry name" value="Glycosyltr_51/Transpeptidase"/>
</dbReference>
<dbReference type="GO" id="GO:0009252">
    <property type="term" value="P:peptidoglycan biosynthetic process"/>
    <property type="evidence" value="ECO:0007669"/>
    <property type="project" value="InterPro"/>
</dbReference>
<keyword evidence="6" id="KW-0328">Glycosyltransferase</keyword>
<proteinExistence type="inferred from homology"/>
<dbReference type="NCBIfam" id="TIGR02073">
    <property type="entry name" value="PBP_1c"/>
    <property type="match status" value="1"/>
</dbReference>
<feature type="domain" description="Glycosyl transferase family 51" evidence="14">
    <location>
        <begin position="65"/>
        <end position="229"/>
    </location>
</feature>
<evidence type="ECO:0000256" key="9">
    <source>
        <dbReference type="ARBA" id="ARBA00023268"/>
    </source>
</evidence>
<keyword evidence="8" id="KW-0378">Hydrolase</keyword>
<comment type="caution">
    <text evidence="16">The sequence shown here is derived from an EMBL/GenBank/DDBJ whole genome shotgun (WGS) entry which is preliminary data.</text>
</comment>
<evidence type="ECO:0000256" key="4">
    <source>
        <dbReference type="ARBA" id="ARBA00022645"/>
    </source>
</evidence>
<keyword evidence="5" id="KW-0645">Protease</keyword>
<evidence type="ECO:0000256" key="5">
    <source>
        <dbReference type="ARBA" id="ARBA00022670"/>
    </source>
</evidence>
<dbReference type="AlphaFoldDB" id="A0AAW8QYH6"/>
<dbReference type="PANTHER" id="PTHR32282">
    <property type="entry name" value="BINDING PROTEIN TRANSPEPTIDASE, PUTATIVE-RELATED"/>
    <property type="match status" value="1"/>
</dbReference>
<dbReference type="Pfam" id="PF00912">
    <property type="entry name" value="Transgly"/>
    <property type="match status" value="1"/>
</dbReference>
<feature type="domain" description="Penicillin-binding protein transpeptidase" evidence="13">
    <location>
        <begin position="318"/>
        <end position="570"/>
    </location>
</feature>
<evidence type="ECO:0000256" key="11">
    <source>
        <dbReference type="ARBA" id="ARBA00049902"/>
    </source>
</evidence>
<dbReference type="InterPro" id="IPR009647">
    <property type="entry name" value="PBP_C"/>
</dbReference>
<keyword evidence="9" id="KW-0511">Multifunctional enzyme</keyword>
<evidence type="ECO:0000259" key="14">
    <source>
        <dbReference type="Pfam" id="PF00912"/>
    </source>
</evidence>
<comment type="pathway">
    <text evidence="1">Cell wall biogenesis; peptidoglycan biosynthesis.</text>
</comment>
<dbReference type="SUPFAM" id="SSF53955">
    <property type="entry name" value="Lysozyme-like"/>
    <property type="match status" value="1"/>
</dbReference>
<dbReference type="InterPro" id="IPR011815">
    <property type="entry name" value="PBP_1c"/>
</dbReference>
<dbReference type="InterPro" id="IPR012338">
    <property type="entry name" value="Beta-lactam/transpept-like"/>
</dbReference>
<evidence type="ECO:0000256" key="10">
    <source>
        <dbReference type="ARBA" id="ARBA00044770"/>
    </source>
</evidence>
<evidence type="ECO:0000256" key="8">
    <source>
        <dbReference type="ARBA" id="ARBA00022801"/>
    </source>
</evidence>
<dbReference type="GO" id="GO:0030288">
    <property type="term" value="C:outer membrane-bounded periplasmic space"/>
    <property type="evidence" value="ECO:0007669"/>
    <property type="project" value="TreeGrafter"/>
</dbReference>
<evidence type="ECO:0000259" key="13">
    <source>
        <dbReference type="Pfam" id="PF00905"/>
    </source>
</evidence>
<evidence type="ECO:0000256" key="6">
    <source>
        <dbReference type="ARBA" id="ARBA00022676"/>
    </source>
</evidence>
<name>A0AAW8QYH6_9ALTE</name>
<keyword evidence="7" id="KW-0808">Transferase</keyword>
<dbReference type="SUPFAM" id="SSF56601">
    <property type="entry name" value="beta-lactamase/transpeptidase-like"/>
    <property type="match status" value="1"/>
</dbReference>
<dbReference type="RefSeq" id="WP_311360856.1">
    <property type="nucleotide sequence ID" value="NZ_JAVRIE010000002.1"/>
</dbReference>
<evidence type="ECO:0000256" key="3">
    <source>
        <dbReference type="ARBA" id="ARBA00007739"/>
    </source>
</evidence>
<keyword evidence="12" id="KW-0812">Transmembrane</keyword>
<keyword evidence="17" id="KW-1185">Reference proteome</keyword>
<dbReference type="InterPro" id="IPR036950">
    <property type="entry name" value="PBP_transglycosylase"/>
</dbReference>
<dbReference type="GO" id="GO:0008658">
    <property type="term" value="F:penicillin binding"/>
    <property type="evidence" value="ECO:0007669"/>
    <property type="project" value="InterPro"/>
</dbReference>
<sequence length="827" mass="91648">MLAKKSGRWHQLTARFKLSMLVLFVLCIGALSYILLPKPELRYYQSYSSAVYDRNGQLLRLSLAQDQRYRLYTALEDISPLLQEATVLYEDQGFYEHSGVDYPALIRAFWQTYVLRERRIGASTIVMQVARLRWQIESNSITGKAEQIFRALQLARHYSKEELLEAYLNFAPYGGNIEGIGAASLIYFNKSASQLSLPEAITLALIPQNPNKRNPSKPSGQQALSEAKKILFARWQEAHPEEASNILDMPLRVRSSKDLPFEAPHYVDWVMQKKSTAQKSRSQSTLVTSLNLPLQHLVEKQLEAYINQKKVLGFSNASALVLNTKTMQIEAMIGSADFSDVNIQGQVNGTLAKRSPGSTLKPFIYALAIDAGLIHPLTLLKDLPKRYSAFTPENFGKGFVGPISAAEALIRSRNVPAVELQSRLNQQQESKASQSTANSNVFTLYQMLQAANVSQLRSEDFYGLALALGGVELSMLELVSLYAAISNEGIYKSIDLGGVSVNWVSGPKSEKRLFSAESAYLIRQMLSQNTRPDNQIPSYTMANARSELDAIAWKTGTSWAFRDAWAIGIAGDYVVAVWIGNFNGEGNNAFIGRTAAGPLLFGIVDALRAIQPISKQSEMKAHLPIRLPAHLNLKHVKICKPTGDLYEVGCPEPALSAFIPGVSPISSSNIYRKVLVDKVTGLLRCDRDYTKGTEEFVAFWPKSFLELYANAGIVLEPPPSYMPGCDMNFHKQVNASIDIYSPQEDLSYIVNSTLSDAAEIPLQANADGAASRLYWFANKELIGVQELMSKDRSNIITWNARPGNYEVLVIDDLGNSASKQLTVLAGK</sequence>
<dbReference type="GO" id="GO:0004180">
    <property type="term" value="F:carboxypeptidase activity"/>
    <property type="evidence" value="ECO:0007669"/>
    <property type="project" value="UniProtKB-KW"/>
</dbReference>
<dbReference type="InterPro" id="IPR001264">
    <property type="entry name" value="Glyco_trans_51"/>
</dbReference>
<accession>A0AAW8QYH6</accession>
<comment type="similarity">
    <text evidence="3">In the N-terminal section; belongs to the glycosyltransferase 51 family.</text>
</comment>
<keyword evidence="4" id="KW-0121">Carboxypeptidase</keyword>
<dbReference type="InterPro" id="IPR001460">
    <property type="entry name" value="PCN-bd_Tpept"/>
</dbReference>
<comment type="similarity">
    <text evidence="2">In the C-terminal section; belongs to the transpeptidase family.</text>
</comment>
<dbReference type="Gene3D" id="1.10.3810.10">
    <property type="entry name" value="Biosynthetic peptidoglycan transglycosylase-like"/>
    <property type="match status" value="1"/>
</dbReference>
<evidence type="ECO:0000313" key="16">
    <source>
        <dbReference type="EMBL" id="MDT0582072.1"/>
    </source>
</evidence>
<dbReference type="EMBL" id="JAVRIE010000002">
    <property type="protein sequence ID" value="MDT0582072.1"/>
    <property type="molecule type" value="Genomic_DNA"/>
</dbReference>
<evidence type="ECO:0000259" key="15">
    <source>
        <dbReference type="Pfam" id="PF06832"/>
    </source>
</evidence>
<dbReference type="GO" id="GO:0008955">
    <property type="term" value="F:peptidoglycan glycosyltransferase activity"/>
    <property type="evidence" value="ECO:0007669"/>
    <property type="project" value="UniProtKB-EC"/>
</dbReference>
<evidence type="ECO:0000256" key="2">
    <source>
        <dbReference type="ARBA" id="ARBA00007090"/>
    </source>
</evidence>
<dbReference type="InterPro" id="IPR023346">
    <property type="entry name" value="Lysozyme-like_dom_sf"/>
</dbReference>
<gene>
    <name evidence="16" type="primary">pbpC</name>
    <name evidence="16" type="ORF">RM544_05950</name>
</gene>
<evidence type="ECO:0000256" key="12">
    <source>
        <dbReference type="SAM" id="Phobius"/>
    </source>
</evidence>
<dbReference type="Pfam" id="PF06832">
    <property type="entry name" value="BiPBP_C"/>
    <property type="match status" value="1"/>
</dbReference>
<dbReference type="Pfam" id="PF00905">
    <property type="entry name" value="Transpeptidase"/>
    <property type="match status" value="1"/>
</dbReference>
<feature type="domain" description="Penicillin-binding C-terminal" evidence="15">
    <location>
        <begin position="733"/>
        <end position="818"/>
    </location>
</feature>
<feature type="transmembrane region" description="Helical" evidence="12">
    <location>
        <begin position="12"/>
        <end position="36"/>
    </location>
</feature>
<reference evidence="16 17" key="1">
    <citation type="submission" date="2023-09" db="EMBL/GenBank/DDBJ databases">
        <authorList>
            <person name="Rey-Velasco X."/>
        </authorList>
    </citation>
    <scope>NUCLEOTIDE SEQUENCE [LARGE SCALE GENOMIC DNA]</scope>
    <source>
        <strain evidence="16 17">W409</strain>
    </source>
</reference>
<dbReference type="Gene3D" id="3.40.710.10">
    <property type="entry name" value="DD-peptidase/beta-lactamase superfamily"/>
    <property type="match status" value="1"/>
</dbReference>
<dbReference type="PANTHER" id="PTHR32282:SF15">
    <property type="entry name" value="PENICILLIN-BINDING PROTEIN 1C"/>
    <property type="match status" value="1"/>
</dbReference>
<evidence type="ECO:0000256" key="7">
    <source>
        <dbReference type="ARBA" id="ARBA00022679"/>
    </source>
</evidence>
<evidence type="ECO:0000256" key="1">
    <source>
        <dbReference type="ARBA" id="ARBA00004752"/>
    </source>
</evidence>
<protein>
    <recommendedName>
        <fullName evidence="10">peptidoglycan glycosyltransferase</fullName>
        <ecNumber evidence="10">2.4.99.28</ecNumber>
    </recommendedName>
</protein>
<organism evidence="16 17">
    <name type="scientific">Brumicola blandensis</name>
    <dbReference type="NCBI Taxonomy" id="3075611"/>
    <lineage>
        <taxon>Bacteria</taxon>
        <taxon>Pseudomonadati</taxon>
        <taxon>Pseudomonadota</taxon>
        <taxon>Gammaproteobacteria</taxon>
        <taxon>Alteromonadales</taxon>
        <taxon>Alteromonadaceae</taxon>
        <taxon>Brumicola</taxon>
    </lineage>
</organism>
<evidence type="ECO:0000313" key="17">
    <source>
        <dbReference type="Proteomes" id="UP001249020"/>
    </source>
</evidence>
<comment type="catalytic activity">
    <reaction evidence="11">
        <text>[GlcNAc-(1-&gt;4)-Mur2Ac(oyl-L-Ala-gamma-D-Glu-L-Lys-D-Ala-D-Ala)](n)-di-trans,octa-cis-undecaprenyl diphosphate + beta-D-GlcNAc-(1-&gt;4)-Mur2Ac(oyl-L-Ala-gamma-D-Glu-L-Lys-D-Ala-D-Ala)-di-trans,octa-cis-undecaprenyl diphosphate = [GlcNAc-(1-&gt;4)-Mur2Ac(oyl-L-Ala-gamma-D-Glu-L-Lys-D-Ala-D-Ala)](n+1)-di-trans,octa-cis-undecaprenyl diphosphate + di-trans,octa-cis-undecaprenyl diphosphate + H(+)</text>
        <dbReference type="Rhea" id="RHEA:23708"/>
        <dbReference type="Rhea" id="RHEA-COMP:9602"/>
        <dbReference type="Rhea" id="RHEA-COMP:9603"/>
        <dbReference type="ChEBI" id="CHEBI:15378"/>
        <dbReference type="ChEBI" id="CHEBI:58405"/>
        <dbReference type="ChEBI" id="CHEBI:60033"/>
        <dbReference type="ChEBI" id="CHEBI:78435"/>
        <dbReference type="EC" id="2.4.99.28"/>
    </reaction>
</comment>
<dbReference type="Proteomes" id="UP001249020">
    <property type="component" value="Unassembled WGS sequence"/>
</dbReference>
<dbReference type="GO" id="GO:0006508">
    <property type="term" value="P:proteolysis"/>
    <property type="evidence" value="ECO:0007669"/>
    <property type="project" value="UniProtKB-KW"/>
</dbReference>